<dbReference type="RefSeq" id="WP_011746024.1">
    <property type="nucleotide sequence ID" value="NC_008639.1"/>
</dbReference>
<reference evidence="2 3" key="1">
    <citation type="submission" date="2006-12" db="EMBL/GenBank/DDBJ databases">
        <title>Complete sequence of Chlorobium phaeobacteroides DSM 266.</title>
        <authorList>
            <consortium name="US DOE Joint Genome Institute"/>
            <person name="Copeland A."/>
            <person name="Lucas S."/>
            <person name="Lapidus A."/>
            <person name="Barry K."/>
            <person name="Detter J.C."/>
            <person name="Glavina del Rio T."/>
            <person name="Hammon N."/>
            <person name="Israni S."/>
            <person name="Pitluck S."/>
            <person name="Goltsman E."/>
            <person name="Schmutz J."/>
            <person name="Larimer F."/>
            <person name="Land M."/>
            <person name="Hauser L."/>
            <person name="Mikhailova N."/>
            <person name="Li T."/>
            <person name="Overmann J."/>
            <person name="Bryant D.A."/>
            <person name="Richardson P."/>
        </authorList>
    </citation>
    <scope>NUCLEOTIDE SEQUENCE [LARGE SCALE GENOMIC DNA]</scope>
    <source>
        <strain evidence="2 3">DSM 266</strain>
    </source>
</reference>
<protein>
    <recommendedName>
        <fullName evidence="4">MotA/TolQ/ExbB proton channel domain-containing protein</fullName>
    </recommendedName>
</protein>
<keyword evidence="1" id="KW-0472">Membrane</keyword>
<evidence type="ECO:0000256" key="1">
    <source>
        <dbReference type="SAM" id="Phobius"/>
    </source>
</evidence>
<evidence type="ECO:0000313" key="3">
    <source>
        <dbReference type="Proteomes" id="UP000008701"/>
    </source>
</evidence>
<gene>
    <name evidence="2" type="ordered locus">Cpha266_2232</name>
</gene>
<accession>A1BIK2</accession>
<dbReference type="KEGG" id="cph:Cpha266_2232"/>
<sequence>MKFIFEGIALILVNTFTVWVISGGIFGYAIFSLLRSRKALALCQESVDVAINLVKNYNKPEDLYTEYEQVNSSLESNHILSQPWREFNKTILKPEAPGDKQILHSPFPASHYFTTDRLLQNSIPLHFYHALPNYLTGAGILGTFVGLAAGIYLAQEGLSNPALVLKALQLLLDGASLSFVTSIAGLLGSIVFAVGFKNNLHKFDNNRAKLVDMLDANIEFLSLEQLNKQELDLSRQRTDSLDTFFNQIAFNLTEHFGDVVQ</sequence>
<evidence type="ECO:0000313" key="2">
    <source>
        <dbReference type="EMBL" id="ABL66229.1"/>
    </source>
</evidence>
<feature type="transmembrane region" description="Helical" evidence="1">
    <location>
        <begin position="6"/>
        <end position="31"/>
    </location>
</feature>
<dbReference type="EMBL" id="CP000492">
    <property type="protein sequence ID" value="ABL66229.1"/>
    <property type="molecule type" value="Genomic_DNA"/>
</dbReference>
<name>A1BIK2_CHLPD</name>
<feature type="transmembrane region" description="Helical" evidence="1">
    <location>
        <begin position="174"/>
        <end position="196"/>
    </location>
</feature>
<keyword evidence="1" id="KW-1133">Transmembrane helix</keyword>
<dbReference type="AlphaFoldDB" id="A1BIK2"/>
<dbReference type="STRING" id="290317.Cpha266_2232"/>
<feature type="transmembrane region" description="Helical" evidence="1">
    <location>
        <begin position="134"/>
        <end position="154"/>
    </location>
</feature>
<dbReference type="Proteomes" id="UP000008701">
    <property type="component" value="Chromosome"/>
</dbReference>
<evidence type="ECO:0008006" key="4">
    <source>
        <dbReference type="Google" id="ProtNLM"/>
    </source>
</evidence>
<dbReference type="eggNOG" id="COG2959">
    <property type="taxonomic scope" value="Bacteria"/>
</dbReference>
<dbReference type="OrthoDB" id="9798009at2"/>
<keyword evidence="1" id="KW-0812">Transmembrane</keyword>
<dbReference type="HOGENOM" id="CLU_1064340_0_0_10"/>
<organism evidence="2 3">
    <name type="scientific">Chlorobium phaeobacteroides (strain DSM 266 / SMG 266 / 2430)</name>
    <dbReference type="NCBI Taxonomy" id="290317"/>
    <lineage>
        <taxon>Bacteria</taxon>
        <taxon>Pseudomonadati</taxon>
        <taxon>Chlorobiota</taxon>
        <taxon>Chlorobiia</taxon>
        <taxon>Chlorobiales</taxon>
        <taxon>Chlorobiaceae</taxon>
        <taxon>Chlorobium/Pelodictyon group</taxon>
        <taxon>Chlorobium</taxon>
    </lineage>
</organism>
<keyword evidence="3" id="KW-1185">Reference proteome</keyword>
<proteinExistence type="predicted"/>